<dbReference type="Gene3D" id="3.40.50.10490">
    <property type="entry name" value="Glucose-6-phosphate isomerase like protein, domain 1"/>
    <property type="match status" value="1"/>
</dbReference>
<dbReference type="Gene3D" id="1.10.10.10">
    <property type="entry name" value="Winged helix-like DNA-binding domain superfamily/Winged helix DNA-binding domain"/>
    <property type="match status" value="1"/>
</dbReference>
<dbReference type="InterPro" id="IPR009057">
    <property type="entry name" value="Homeodomain-like_sf"/>
</dbReference>
<gene>
    <name evidence="8" type="ORF">DW084_00700</name>
    <name evidence="6" type="ORF">P7I32_07500</name>
    <name evidence="7" type="ORF">P7I34_08235</name>
</gene>
<dbReference type="OrthoDB" id="6590756at2"/>
<dbReference type="Pfam" id="PF01418">
    <property type="entry name" value="HTH_6"/>
    <property type="match status" value="1"/>
</dbReference>
<dbReference type="InterPro" id="IPR046348">
    <property type="entry name" value="SIS_dom_sf"/>
</dbReference>
<evidence type="ECO:0000313" key="6">
    <source>
        <dbReference type="EMBL" id="MDT2964452.1"/>
    </source>
</evidence>
<dbReference type="PANTHER" id="PTHR30514">
    <property type="entry name" value="GLUCOKINASE"/>
    <property type="match status" value="1"/>
</dbReference>
<evidence type="ECO:0000313" key="8">
    <source>
        <dbReference type="EMBL" id="RHK08234.1"/>
    </source>
</evidence>
<protein>
    <submittedName>
        <fullName evidence="8">MurR/RpiR family transcriptional regulator</fullName>
    </submittedName>
</protein>
<feature type="domain" description="HTH rpiR-type" evidence="4">
    <location>
        <begin position="1"/>
        <end position="75"/>
    </location>
</feature>
<sequence length="246" mass="27459">MDLNVLIKGKKLTDNELQILDYLLANTAAIDGLPLREIAKAIYTSPATIVRLAQKLGFSGYLELLYFLKNRLKNQTITEAAIDYQIDAASIADTIDAIKEIYGRNKDKFITIYATGFSGIVAEYLHKKMLVNGIKTLLVSASDSGGIISNNIENISMLITISKSGETQKVLEKMALANEHHIPTVLFCGNGDHRANQLATFSFEVTDERPYDTQNIQYTSFFGKLLLLMEYIVDAFTHVEKENQQP</sequence>
<dbReference type="SUPFAM" id="SSF46689">
    <property type="entry name" value="Homeodomain-like"/>
    <property type="match status" value="1"/>
</dbReference>
<dbReference type="EMBL" id="QRMZ01000001">
    <property type="protein sequence ID" value="RHK08234.1"/>
    <property type="molecule type" value="Genomic_DNA"/>
</dbReference>
<dbReference type="Proteomes" id="UP000286288">
    <property type="component" value="Unassembled WGS sequence"/>
</dbReference>
<evidence type="ECO:0000256" key="2">
    <source>
        <dbReference type="ARBA" id="ARBA00023125"/>
    </source>
</evidence>
<dbReference type="RefSeq" id="WP_060792114.1">
    <property type="nucleotide sequence ID" value="NZ_BAAAXK010000008.1"/>
</dbReference>
<dbReference type="InterPro" id="IPR047640">
    <property type="entry name" value="RpiR-like"/>
</dbReference>
<dbReference type="InterPro" id="IPR036388">
    <property type="entry name" value="WH-like_DNA-bd_sf"/>
</dbReference>
<keyword evidence="3" id="KW-0804">Transcription</keyword>
<evidence type="ECO:0000256" key="1">
    <source>
        <dbReference type="ARBA" id="ARBA00023015"/>
    </source>
</evidence>
<dbReference type="InterPro" id="IPR035472">
    <property type="entry name" value="RpiR-like_SIS"/>
</dbReference>
<dbReference type="InterPro" id="IPR001347">
    <property type="entry name" value="SIS_dom"/>
</dbReference>
<proteinExistence type="predicted"/>
<dbReference type="InterPro" id="IPR000281">
    <property type="entry name" value="HTH_RpiR"/>
</dbReference>
<evidence type="ECO:0000313" key="7">
    <source>
        <dbReference type="EMBL" id="MDT2982646.1"/>
    </source>
</evidence>
<dbReference type="SUPFAM" id="SSF53697">
    <property type="entry name" value="SIS domain"/>
    <property type="match status" value="1"/>
</dbReference>
<comment type="caution">
    <text evidence="8">The sequence shown here is derived from an EMBL/GenBank/DDBJ whole genome shotgun (WGS) entry which is preliminary data.</text>
</comment>
<dbReference type="GO" id="GO:0097367">
    <property type="term" value="F:carbohydrate derivative binding"/>
    <property type="evidence" value="ECO:0007669"/>
    <property type="project" value="InterPro"/>
</dbReference>
<evidence type="ECO:0000259" key="4">
    <source>
        <dbReference type="PROSITE" id="PS51071"/>
    </source>
</evidence>
<dbReference type="PROSITE" id="PS51071">
    <property type="entry name" value="HTH_RPIR"/>
    <property type="match status" value="1"/>
</dbReference>
<reference evidence="6 10" key="2">
    <citation type="submission" date="2023-03" db="EMBL/GenBank/DDBJ databases">
        <authorList>
            <person name="Shen W."/>
            <person name="Cai J."/>
        </authorList>
    </citation>
    <scope>NUCLEOTIDE SEQUENCE</scope>
    <source>
        <strain evidence="7 10">B516</strain>
        <strain evidence="6">K72-2</strain>
    </source>
</reference>
<dbReference type="GO" id="GO:0003700">
    <property type="term" value="F:DNA-binding transcription factor activity"/>
    <property type="evidence" value="ECO:0007669"/>
    <property type="project" value="InterPro"/>
</dbReference>
<dbReference type="PROSITE" id="PS51464">
    <property type="entry name" value="SIS"/>
    <property type="match status" value="1"/>
</dbReference>
<keyword evidence="1" id="KW-0805">Transcription regulation</keyword>
<dbReference type="AlphaFoldDB" id="A0A1L8SHG7"/>
<evidence type="ECO:0000256" key="3">
    <source>
        <dbReference type="ARBA" id="ARBA00023163"/>
    </source>
</evidence>
<dbReference type="Pfam" id="PF01380">
    <property type="entry name" value="SIS"/>
    <property type="match status" value="1"/>
</dbReference>
<dbReference type="EMBL" id="JARQDZ010000003">
    <property type="protein sequence ID" value="MDT2982646.1"/>
    <property type="molecule type" value="Genomic_DNA"/>
</dbReference>
<dbReference type="PANTHER" id="PTHR30514:SF21">
    <property type="entry name" value="RPIR-FAMILY TRANSCRIPTIONAL REGULATOR"/>
    <property type="match status" value="1"/>
</dbReference>
<name>A0A1L8SHG7_ENTCA</name>
<evidence type="ECO:0000313" key="9">
    <source>
        <dbReference type="Proteomes" id="UP000286288"/>
    </source>
</evidence>
<dbReference type="Proteomes" id="UP001253851">
    <property type="component" value="Unassembled WGS sequence"/>
</dbReference>
<keyword evidence="2" id="KW-0238">DNA-binding</keyword>
<accession>A0A1L8SHG7</accession>
<organism evidence="8 9">
    <name type="scientific">Enterococcus casseliflavus</name>
    <name type="common">Enterococcus flavescens</name>
    <dbReference type="NCBI Taxonomy" id="37734"/>
    <lineage>
        <taxon>Bacteria</taxon>
        <taxon>Bacillati</taxon>
        <taxon>Bacillota</taxon>
        <taxon>Bacilli</taxon>
        <taxon>Lactobacillales</taxon>
        <taxon>Enterococcaceae</taxon>
        <taxon>Enterococcus</taxon>
    </lineage>
</organism>
<dbReference type="Proteomes" id="UP001268896">
    <property type="component" value="Unassembled WGS sequence"/>
</dbReference>
<evidence type="ECO:0000259" key="5">
    <source>
        <dbReference type="PROSITE" id="PS51464"/>
    </source>
</evidence>
<evidence type="ECO:0000313" key="10">
    <source>
        <dbReference type="Proteomes" id="UP001253851"/>
    </source>
</evidence>
<dbReference type="GO" id="GO:1901135">
    <property type="term" value="P:carbohydrate derivative metabolic process"/>
    <property type="evidence" value="ECO:0007669"/>
    <property type="project" value="InterPro"/>
</dbReference>
<dbReference type="GO" id="GO:0003677">
    <property type="term" value="F:DNA binding"/>
    <property type="evidence" value="ECO:0007669"/>
    <property type="project" value="UniProtKB-KW"/>
</dbReference>
<feature type="domain" description="SIS" evidence="5">
    <location>
        <begin position="94"/>
        <end position="243"/>
    </location>
</feature>
<dbReference type="EMBL" id="JARQDV010000003">
    <property type="protein sequence ID" value="MDT2964452.1"/>
    <property type="molecule type" value="Genomic_DNA"/>
</dbReference>
<reference evidence="8 9" key="1">
    <citation type="submission" date="2018-08" db="EMBL/GenBank/DDBJ databases">
        <title>A genome reference for cultivated species of the human gut microbiota.</title>
        <authorList>
            <person name="Zou Y."/>
            <person name="Xue W."/>
            <person name="Luo G."/>
        </authorList>
    </citation>
    <scope>NUCLEOTIDE SEQUENCE [LARGE SCALE GENOMIC DNA]</scope>
    <source>
        <strain evidence="8 9">AF48-16</strain>
    </source>
</reference>
<dbReference type="CDD" id="cd05013">
    <property type="entry name" value="SIS_RpiR"/>
    <property type="match status" value="1"/>
</dbReference>